<organism evidence="1 2">
    <name type="scientific">Pseudomonas nitroreducens</name>
    <dbReference type="NCBI Taxonomy" id="46680"/>
    <lineage>
        <taxon>Bacteria</taxon>
        <taxon>Pseudomonadati</taxon>
        <taxon>Pseudomonadota</taxon>
        <taxon>Gammaproteobacteria</taxon>
        <taxon>Pseudomonadales</taxon>
        <taxon>Pseudomonadaceae</taxon>
        <taxon>Pseudomonas</taxon>
    </lineage>
</organism>
<dbReference type="RefSeq" id="WP_184585717.1">
    <property type="nucleotide sequence ID" value="NZ_JACHLI010000001.1"/>
</dbReference>
<comment type="caution">
    <text evidence="1">The sequence shown here is derived from an EMBL/GenBank/DDBJ whole genome shotgun (WGS) entry which is preliminary data.</text>
</comment>
<evidence type="ECO:0000313" key="1">
    <source>
        <dbReference type="EMBL" id="MBB4861453.1"/>
    </source>
</evidence>
<sequence>MAKANLNVLETVLAKKAKHLEPGETPYAVVETGAQALFHGSTIPAAQRRGYRVEQAGENIFHVYPKGR</sequence>
<accession>A0A7W7KG19</accession>
<gene>
    <name evidence="1" type="ORF">HNP46_000264</name>
</gene>
<evidence type="ECO:0000313" key="2">
    <source>
        <dbReference type="Proteomes" id="UP000566995"/>
    </source>
</evidence>
<dbReference type="AlphaFoldDB" id="A0A7W7KG19"/>
<protein>
    <submittedName>
        <fullName evidence="1">Uncharacterized protein</fullName>
    </submittedName>
</protein>
<reference evidence="1 2" key="1">
    <citation type="submission" date="2020-08" db="EMBL/GenBank/DDBJ databases">
        <title>Functional genomics of gut bacteria from endangered species of beetles.</title>
        <authorList>
            <person name="Carlos-Shanley C."/>
        </authorList>
    </citation>
    <scope>NUCLEOTIDE SEQUENCE [LARGE SCALE GENOMIC DNA]</scope>
    <source>
        <strain evidence="1 2">S00179</strain>
    </source>
</reference>
<dbReference type="EMBL" id="JACHLI010000001">
    <property type="protein sequence ID" value="MBB4861453.1"/>
    <property type="molecule type" value="Genomic_DNA"/>
</dbReference>
<dbReference type="Proteomes" id="UP000566995">
    <property type="component" value="Unassembled WGS sequence"/>
</dbReference>
<name>A0A7W7KG19_PSENT</name>
<proteinExistence type="predicted"/>